<accession>A0A0F8YJA7</accession>
<organism evidence="1">
    <name type="scientific">marine sediment metagenome</name>
    <dbReference type="NCBI Taxonomy" id="412755"/>
    <lineage>
        <taxon>unclassified sequences</taxon>
        <taxon>metagenomes</taxon>
        <taxon>ecological metagenomes</taxon>
    </lineage>
</organism>
<comment type="caution">
    <text evidence="1">The sequence shown here is derived from an EMBL/GenBank/DDBJ whole genome shotgun (WGS) entry which is preliminary data.</text>
</comment>
<reference evidence="1" key="1">
    <citation type="journal article" date="2015" name="Nature">
        <title>Complex archaea that bridge the gap between prokaryotes and eukaryotes.</title>
        <authorList>
            <person name="Spang A."/>
            <person name="Saw J.H."/>
            <person name="Jorgensen S.L."/>
            <person name="Zaremba-Niedzwiedzka K."/>
            <person name="Martijn J."/>
            <person name="Lind A.E."/>
            <person name="van Eijk R."/>
            <person name="Schleper C."/>
            <person name="Guy L."/>
            <person name="Ettema T.J."/>
        </authorList>
    </citation>
    <scope>NUCLEOTIDE SEQUENCE</scope>
</reference>
<proteinExistence type="predicted"/>
<name>A0A0F8YJA7_9ZZZZ</name>
<gene>
    <name evidence="1" type="ORF">LCGC14_3086490</name>
</gene>
<protein>
    <submittedName>
        <fullName evidence="1">Uncharacterized protein</fullName>
    </submittedName>
</protein>
<sequence length="91" mass="10683">MLWADFLRPVWEPMIEATDELFNMLGDKLGEISDFVFTVWEGVRTDTERFWGQIIAIIDKGVKDRDKWYGYIHEPANSRKIEYPQSTPTGN</sequence>
<dbReference type="AlphaFoldDB" id="A0A0F8YJA7"/>
<dbReference type="EMBL" id="LAZR01066085">
    <property type="protein sequence ID" value="KKK54264.1"/>
    <property type="molecule type" value="Genomic_DNA"/>
</dbReference>
<evidence type="ECO:0000313" key="1">
    <source>
        <dbReference type="EMBL" id="KKK54264.1"/>
    </source>
</evidence>